<dbReference type="SUPFAM" id="SSF54637">
    <property type="entry name" value="Thioesterase/thiol ester dehydrase-isomerase"/>
    <property type="match status" value="1"/>
</dbReference>
<dbReference type="Pfam" id="PF13279">
    <property type="entry name" value="4HBT_2"/>
    <property type="match status" value="1"/>
</dbReference>
<proteinExistence type="predicted"/>
<reference evidence="1" key="1">
    <citation type="submission" date="2018-05" db="EMBL/GenBank/DDBJ databases">
        <authorList>
            <person name="Lanie J.A."/>
            <person name="Ng W.-L."/>
            <person name="Kazmierczak K.M."/>
            <person name="Andrzejewski T.M."/>
            <person name="Davidsen T.M."/>
            <person name="Wayne K.J."/>
            <person name="Tettelin H."/>
            <person name="Glass J.I."/>
            <person name="Rusch D."/>
            <person name="Podicherti R."/>
            <person name="Tsui H.-C.T."/>
            <person name="Winkler M.E."/>
        </authorList>
    </citation>
    <scope>NUCLEOTIDE SEQUENCE</scope>
</reference>
<dbReference type="EMBL" id="UINC01001754">
    <property type="protein sequence ID" value="SUZ88099.1"/>
    <property type="molecule type" value="Genomic_DNA"/>
</dbReference>
<dbReference type="AlphaFoldDB" id="A0A381RB69"/>
<sequence>MSGPPEPLRVWRTVVPPEWSDYNGHMSEGWYGVAFGGASDELLVHLGFGTGYREAHGTFYTAETRIRFLNEVHEGESISTDTWLLGADEKRLHVLHDLLVDDSPDPVATQESMMLHVVHGADGTPQVAPMAEPLLSMALELAASHAPLNPPGYVGLGVRTLR</sequence>
<accession>A0A381RB69</accession>
<gene>
    <name evidence="1" type="ORF">METZ01_LOCUS40953</name>
</gene>
<name>A0A381RB69_9ZZZZ</name>
<dbReference type="Gene3D" id="3.10.129.10">
    <property type="entry name" value="Hotdog Thioesterase"/>
    <property type="match status" value="1"/>
</dbReference>
<evidence type="ECO:0008006" key="2">
    <source>
        <dbReference type="Google" id="ProtNLM"/>
    </source>
</evidence>
<organism evidence="1">
    <name type="scientific">marine metagenome</name>
    <dbReference type="NCBI Taxonomy" id="408172"/>
    <lineage>
        <taxon>unclassified sequences</taxon>
        <taxon>metagenomes</taxon>
        <taxon>ecological metagenomes</taxon>
    </lineage>
</organism>
<dbReference type="InterPro" id="IPR029069">
    <property type="entry name" value="HotDog_dom_sf"/>
</dbReference>
<evidence type="ECO:0000313" key="1">
    <source>
        <dbReference type="EMBL" id="SUZ88099.1"/>
    </source>
</evidence>
<protein>
    <recommendedName>
        <fullName evidence="2">Thioesterase domain-containing protein</fullName>
    </recommendedName>
</protein>
<dbReference type="CDD" id="cd00586">
    <property type="entry name" value="4HBT"/>
    <property type="match status" value="1"/>
</dbReference>